<dbReference type="InterPro" id="IPR001876">
    <property type="entry name" value="Znf_RanBP2"/>
</dbReference>
<feature type="domain" description="RanBD1" evidence="9">
    <location>
        <begin position="1331"/>
        <end position="1467"/>
    </location>
</feature>
<dbReference type="InterPro" id="IPR000156">
    <property type="entry name" value="Ran_bind_dom"/>
</dbReference>
<feature type="region of interest" description="Disordered" evidence="8">
    <location>
        <begin position="1170"/>
        <end position="1191"/>
    </location>
</feature>
<dbReference type="GeneID" id="100371313"/>
<feature type="repeat" description="TPR" evidence="6">
    <location>
        <begin position="60"/>
        <end position="93"/>
    </location>
</feature>
<evidence type="ECO:0000259" key="10">
    <source>
        <dbReference type="PROSITE" id="PS50199"/>
    </source>
</evidence>
<dbReference type="InterPro" id="IPR011990">
    <property type="entry name" value="TPR-like_helical_dom_sf"/>
</dbReference>
<gene>
    <name evidence="12" type="primary">LOC100371313</name>
</gene>
<dbReference type="PROSITE" id="PS50005">
    <property type="entry name" value="TPR"/>
    <property type="match status" value="1"/>
</dbReference>
<feature type="region of interest" description="Disordered" evidence="8">
    <location>
        <begin position="928"/>
        <end position="947"/>
    </location>
</feature>
<dbReference type="PROSITE" id="PS01358">
    <property type="entry name" value="ZF_RANBP2_1"/>
    <property type="match status" value="1"/>
</dbReference>
<feature type="compositionally biased region" description="Polar residues" evidence="8">
    <location>
        <begin position="1646"/>
        <end position="1662"/>
    </location>
</feature>
<dbReference type="InterPro" id="IPR045255">
    <property type="entry name" value="RanBP1-like"/>
</dbReference>
<keyword evidence="11" id="KW-1185">Reference proteome</keyword>
<dbReference type="Gene3D" id="1.25.40.10">
    <property type="entry name" value="Tetratricopeptide repeat domain"/>
    <property type="match status" value="1"/>
</dbReference>
<dbReference type="SMART" id="SM00547">
    <property type="entry name" value="ZnF_RBZ"/>
    <property type="match status" value="1"/>
</dbReference>
<feature type="compositionally biased region" description="Acidic residues" evidence="8">
    <location>
        <begin position="1175"/>
        <end position="1187"/>
    </location>
</feature>
<feature type="domain" description="RanBP2-type" evidence="10">
    <location>
        <begin position="1512"/>
        <end position="1541"/>
    </location>
</feature>
<evidence type="ECO:0000256" key="8">
    <source>
        <dbReference type="SAM" id="MobiDB-lite"/>
    </source>
</evidence>
<dbReference type="PANTHER" id="PTHR23138">
    <property type="entry name" value="RAN BINDING PROTEIN"/>
    <property type="match status" value="1"/>
</dbReference>
<dbReference type="RefSeq" id="XP_006817975.1">
    <property type="nucleotide sequence ID" value="XM_006817912.1"/>
</dbReference>
<evidence type="ECO:0000313" key="12">
    <source>
        <dbReference type="RefSeq" id="XP_006817975.1"/>
    </source>
</evidence>
<evidence type="ECO:0000256" key="6">
    <source>
        <dbReference type="PROSITE-ProRule" id="PRU00339"/>
    </source>
</evidence>
<evidence type="ECO:0000256" key="3">
    <source>
        <dbReference type="ARBA" id="ARBA00022771"/>
    </source>
</evidence>
<keyword evidence="6" id="KW-0802">TPR repeat</keyword>
<protein>
    <submittedName>
        <fullName evidence="12">E3 SUMO-protein ligase RanBP2-like</fullName>
    </submittedName>
</protein>
<dbReference type="SUPFAM" id="SSF48452">
    <property type="entry name" value="TPR-like"/>
    <property type="match status" value="1"/>
</dbReference>
<feature type="compositionally biased region" description="Low complexity" evidence="8">
    <location>
        <begin position="938"/>
        <end position="947"/>
    </location>
</feature>
<keyword evidence="2" id="KW-0479">Metal-binding</keyword>
<dbReference type="Gene3D" id="2.30.29.30">
    <property type="entry name" value="Pleckstrin-homology domain (PH domain)/Phosphotyrosine-binding domain (PTB)"/>
    <property type="match status" value="2"/>
</dbReference>
<feature type="domain" description="RanBD1" evidence="9">
    <location>
        <begin position="1676"/>
        <end position="1812"/>
    </location>
</feature>
<proteinExistence type="predicted"/>
<dbReference type="Proteomes" id="UP000694865">
    <property type="component" value="Unplaced"/>
</dbReference>
<dbReference type="InterPro" id="IPR011993">
    <property type="entry name" value="PH-like_dom_sf"/>
</dbReference>
<feature type="coiled-coil region" evidence="7">
    <location>
        <begin position="842"/>
        <end position="876"/>
    </location>
</feature>
<evidence type="ECO:0000256" key="4">
    <source>
        <dbReference type="ARBA" id="ARBA00022833"/>
    </source>
</evidence>
<evidence type="ECO:0000256" key="2">
    <source>
        <dbReference type="ARBA" id="ARBA00022723"/>
    </source>
</evidence>
<dbReference type="Gene3D" id="4.10.1060.10">
    <property type="entry name" value="Zinc finger, RanBP2-type"/>
    <property type="match status" value="1"/>
</dbReference>
<evidence type="ECO:0000259" key="9">
    <source>
        <dbReference type="PROSITE" id="PS50196"/>
    </source>
</evidence>
<feature type="region of interest" description="Disordered" evidence="8">
    <location>
        <begin position="1646"/>
        <end position="1669"/>
    </location>
</feature>
<dbReference type="Pfam" id="PF00641">
    <property type="entry name" value="Zn_ribbon_RanBP"/>
    <property type="match status" value="1"/>
</dbReference>
<keyword evidence="7" id="KW-0175">Coiled coil</keyword>
<organism evidence="11 12">
    <name type="scientific">Saccoglossus kowalevskii</name>
    <name type="common">Acorn worm</name>
    <dbReference type="NCBI Taxonomy" id="10224"/>
    <lineage>
        <taxon>Eukaryota</taxon>
        <taxon>Metazoa</taxon>
        <taxon>Hemichordata</taxon>
        <taxon>Enteropneusta</taxon>
        <taxon>Harrimaniidae</taxon>
        <taxon>Saccoglossus</taxon>
    </lineage>
</organism>
<sequence length="2073" mass="231660">MIRSRQEVDKYVSAAIRNLSSPHEQNLKGYAFARMYYEAQDYDKAIHYITVYLSVNQSDAKGHRLLGKIQQTKKHYEKAIDSYRRSYELNNTQRDLVLQVAELYCHVRTDPQRAQYWVDQATRFFQGHKTIFKLREHLLRINGASVKEIEDFLVTEMASSPDNVDLHIKLVKLYKDNKRLDEAYNRCIQCERNKLFSNNLQWFVLQADLLQAYLKSKEKSNNNKLIQDIYVNLLNVASKVVLLSMEQHDAYAESTDCLARFDQYLLNAYNYCPINNDDEETEWTVALREMRGQLYYLCGVLITKMAFKGAIEWSEALSLTAVCYLASLEISLPNTQTAWMATAMRNNAQEPMRWYYIACNRLSQVAHLVDNLYEHHGGEWLDKTCEKWCSPQGREEIFYKLFSCRYNSAKSFFHQDIKFCQVNGNDALANIDDDLITYDEGVVADQPHSLRHIIWLALQWFSQSSDVQPDVVFLLAPAFEKLHYNVQNLQSVAVETICQLDIQSFVYAVVYCSKHLIREQYIEHHMSDYQQEMLPLCLSKKLVTTEQEEWWNAVCSLYTGKASASERSKLRLKAQKGLEVIRVIGKHGIQTELLVHLAKCFASRMNETRQMSEQQWYFQDQYLCLQSRAALYWEGVLPILERFAQDMNVSKPSNPFFKHVESSLQLSQVREYIREGMKFVASMTFEKGDHEKALELFETIGNADAVFNQAMIYKLLSQRIMEDKEGDIDSDDERKKLDLLKKSRECLYMAVDKLGTRSDDPLNRKIAEALEEVDSILDTLTPVTRRLNFNGSVSSVSESGDVTSPLDRPVLESTVREDQPCVLYDPSPRRIAAELRNLNSSHTKLVENHSKLLEKYSELQNNYGKSQQQIETLSKQLSDVMLCKLNVKLQLPTLNINIVSASARDEGTHKCPQIASTKARYAKQLKDIQTSQRPEPPQAAAASSPKSTMTHEQQILILAHQLQQIGPSSVGSVTVTTATSSALHGYVGGMPGLIPPHVDSAYGSMASQPVTAISTLTDSFHAATTSTESSLPSRPGFVASTTTVESGGIFPRFSFASQGTGDYNFAAPLIQHETVPRPDSYFGSAIQSYNNTTTSVSLSTSNQAYLIGSESSEIPDKPKEAPAPPAQTSIFGTRTGASELTFQDMANSNKTTSFGDGGAFKGAGRKLFEQNKDVTEEESGEEGDTTDDGIHFEPIVQIGCDDDLGKPEKSLSSYMGEPPRLIKKSELSTMKTHSDGKTLVIVTSPGKALGTQIIQQNQESTPGDQPFSDTKKGGLTFEGIASSSQGHGFSFGKTSGSFKGFAGAGSQLFGHSKNEGDEDGYFEDDAGDNIHFEPVAQLPENVDLSTGEEDEEILYKERAKLYRFDHSNGQWKERGVGTLKLLRHCKTGHIRLLMRRDQVHKVCANHRITTSMKLTENAGSDRTWVWNAMDYADEKPKLEQLAVKFKFPTIANEFKNMFEKCQEMLANCAPTTPEKPPSVSPNSKASPLLMSLLTTDSKTEQGKTLTQLFKPPPGSWICKVCEVRNEVSKTACLACCTPKDGAEGSEESSASGTKGFSFGTSTESQGLGSFTFGYQPQKSETDRKTFTGFTFSSTKSDADNKDTPKAFSGFSFGSVKSNTSAPVEFDGGSTSKSAFGLSLTSLTTSVEGSSEKSQLNKSTASQGDDYYNSDEGDHIHFEPIVSMPEKVDLKTGEEDEESIFSHRAKLYRFDAGLSQWKERGVGDIKILQHRETSKARIVMRREQVLKLCANHYITDEMTLKPNAGSDLSWVWNAVDGSEGEPQTEQLAVKFKTANTAKYFHDKFLAAQESQKLAKAEDSQKIASPVKEGCLRTLISPPKFTHVPHVSDNSGDSSATSSEARAAKPSTFATFSFGKQYEKPSSSTSSIFGESKSQEKTAIDPDFVEVVFENKPSSQQVTDAKKYKLPATFYLYEEKPPCIGCRGCSDKLPDDWDSWTDRLNKPLYLDDSRAETPRPESTMKGEKDKYFDSSNSASFGTVASESPDGFLFGKKDPSFKFQGAGSMLFGSSSSRISDAEGDQVGFQCHHIVRNRAILALALQLKCISLRTELNLVFN</sequence>
<dbReference type="CDD" id="cd13176">
    <property type="entry name" value="RanBD_RanBP2-like"/>
    <property type="match status" value="2"/>
</dbReference>
<keyword evidence="3 5" id="KW-0863">Zinc-finger</keyword>
<keyword evidence="1" id="KW-0597">Phosphoprotein</keyword>
<dbReference type="PANTHER" id="PTHR23138:SF87">
    <property type="entry name" value="E3 SUMO-PROTEIN LIGASE RANBP2"/>
    <property type="match status" value="1"/>
</dbReference>
<keyword evidence="4" id="KW-0862">Zinc</keyword>
<dbReference type="InterPro" id="IPR019734">
    <property type="entry name" value="TPR_rpt"/>
</dbReference>
<feature type="compositionally biased region" description="Low complexity" evidence="8">
    <location>
        <begin position="1846"/>
        <end position="1857"/>
    </location>
</feature>
<evidence type="ECO:0000256" key="5">
    <source>
        <dbReference type="PROSITE-ProRule" id="PRU00322"/>
    </source>
</evidence>
<evidence type="ECO:0000256" key="7">
    <source>
        <dbReference type="SAM" id="Coils"/>
    </source>
</evidence>
<evidence type="ECO:0000256" key="1">
    <source>
        <dbReference type="ARBA" id="ARBA00022553"/>
    </source>
</evidence>
<dbReference type="SMART" id="SM00160">
    <property type="entry name" value="RanBD"/>
    <property type="match status" value="2"/>
</dbReference>
<evidence type="ECO:0000313" key="11">
    <source>
        <dbReference type="Proteomes" id="UP000694865"/>
    </source>
</evidence>
<name>A0ABM0MD84_SACKO</name>
<accession>A0ABM0MD84</accession>
<feature type="region of interest" description="Disordered" evidence="8">
    <location>
        <begin position="1840"/>
        <end position="1860"/>
    </location>
</feature>
<dbReference type="PROSITE" id="PS50196">
    <property type="entry name" value="RANBD1"/>
    <property type="match status" value="2"/>
</dbReference>
<dbReference type="PROSITE" id="PS50199">
    <property type="entry name" value="ZF_RANBP2_2"/>
    <property type="match status" value="1"/>
</dbReference>
<feature type="region of interest" description="Disordered" evidence="8">
    <location>
        <begin position="1540"/>
        <end position="1560"/>
    </location>
</feature>
<dbReference type="SUPFAM" id="SSF50729">
    <property type="entry name" value="PH domain-like"/>
    <property type="match status" value="2"/>
</dbReference>
<reference evidence="12" key="1">
    <citation type="submission" date="2025-08" db="UniProtKB">
        <authorList>
            <consortium name="RefSeq"/>
        </authorList>
    </citation>
    <scope>IDENTIFICATION</scope>
    <source>
        <tissue evidence="12">Testes</tissue>
    </source>
</reference>
<dbReference type="Pfam" id="PF00638">
    <property type="entry name" value="Ran_BP1"/>
    <property type="match status" value="2"/>
</dbReference>